<reference evidence="1 2" key="1">
    <citation type="journal article" date="2013" name="Genome Announc.">
        <title>Whole-Genome Sequence of Microcystis aeruginosa TAIHU98, a Nontoxic Bloom-Forming Strain Isolated from Taihu Lake, China.</title>
        <authorList>
            <person name="Yang C."/>
            <person name="Zhang W."/>
            <person name="Ren M."/>
            <person name="Song L."/>
            <person name="Li T."/>
            <person name="Zhao J."/>
        </authorList>
    </citation>
    <scope>NUCLEOTIDE SEQUENCE [LARGE SCALE GENOMIC DNA]</scope>
    <source>
        <strain evidence="1 2">TAIHU98</strain>
    </source>
</reference>
<gene>
    <name evidence="1" type="ORF">O53_417</name>
</gene>
<dbReference type="Proteomes" id="UP000010932">
    <property type="component" value="Unassembled WGS sequence"/>
</dbReference>
<evidence type="ECO:0000313" key="1">
    <source>
        <dbReference type="EMBL" id="ELP55818.1"/>
    </source>
</evidence>
<organism evidence="1 2">
    <name type="scientific">Microcystis aeruginosa TAIHU98</name>
    <dbReference type="NCBI Taxonomy" id="1134457"/>
    <lineage>
        <taxon>Bacteria</taxon>
        <taxon>Bacillati</taxon>
        <taxon>Cyanobacteriota</taxon>
        <taxon>Cyanophyceae</taxon>
        <taxon>Oscillatoriophycideae</taxon>
        <taxon>Chroococcales</taxon>
        <taxon>Microcystaceae</taxon>
        <taxon>Microcystis</taxon>
    </lineage>
</organism>
<proteinExistence type="predicted"/>
<dbReference type="EMBL" id="ANKQ01000001">
    <property type="protein sequence ID" value="ELP55818.1"/>
    <property type="molecule type" value="Genomic_DNA"/>
</dbReference>
<evidence type="ECO:0000313" key="2">
    <source>
        <dbReference type="Proteomes" id="UP000010932"/>
    </source>
</evidence>
<protein>
    <submittedName>
        <fullName evidence="1">Uncharacterized protein</fullName>
    </submittedName>
</protein>
<name>L7EAV9_MICAE</name>
<dbReference type="AlphaFoldDB" id="L7EAV9"/>
<accession>L7EAV9</accession>
<comment type="caution">
    <text evidence="1">The sequence shown here is derived from an EMBL/GenBank/DDBJ whole genome shotgun (WGS) entry which is preliminary data.</text>
</comment>
<sequence>MISYWGTAISYSGYGAEDFFWGQWLLADLRRCPESPGLWFWPTGNLRISCSPLHNPLGSWSSPSLDRLTIDRPFSGQNSKYKQIKYYYLLTN</sequence>